<dbReference type="InterPro" id="IPR013751">
    <property type="entry name" value="ACP_syn_III_N"/>
</dbReference>
<dbReference type="GO" id="GO:0004315">
    <property type="term" value="F:3-oxoacyl-[acyl-carrier-protein] synthase activity"/>
    <property type="evidence" value="ECO:0007669"/>
    <property type="project" value="InterPro"/>
</dbReference>
<accession>A0A6H9Y8U2</accession>
<dbReference type="EMBL" id="WBMT01000034">
    <property type="protein sequence ID" value="KAB2339671.1"/>
    <property type="molecule type" value="Genomic_DNA"/>
</dbReference>
<dbReference type="Proteomes" id="UP000468735">
    <property type="component" value="Unassembled WGS sequence"/>
</dbReference>
<reference evidence="2 3" key="1">
    <citation type="submission" date="2019-09" db="EMBL/GenBank/DDBJ databases">
        <title>Actinomadura physcomitrii sp. nov., a novel actinomycete isolated from moss [Physcomitrium sphaericum (Ludw) Fuernr].</title>
        <authorList>
            <person name="Zhuang X."/>
            <person name="Liu C."/>
        </authorList>
    </citation>
    <scope>NUCLEOTIDE SEQUENCE [LARGE SCALE GENOMIC DNA]</scope>
    <source>
        <strain evidence="2 3">HMC1</strain>
    </source>
</reference>
<proteinExistence type="predicted"/>
<name>A0A6H9Y8U2_9ACTN</name>
<dbReference type="RefSeq" id="WP_151570721.1">
    <property type="nucleotide sequence ID" value="NZ_WBMT01000034.1"/>
</dbReference>
<evidence type="ECO:0000259" key="1">
    <source>
        <dbReference type="Pfam" id="PF08545"/>
    </source>
</evidence>
<evidence type="ECO:0000313" key="3">
    <source>
        <dbReference type="Proteomes" id="UP000468735"/>
    </source>
</evidence>
<dbReference type="PANTHER" id="PTHR34069:SF2">
    <property type="entry name" value="BETA-KETOACYL-[ACYL-CARRIER-PROTEIN] SYNTHASE III"/>
    <property type="match status" value="1"/>
</dbReference>
<protein>
    <submittedName>
        <fullName evidence="2">3-oxoacyl-ACP synthase</fullName>
    </submittedName>
</protein>
<comment type="caution">
    <text evidence="2">The sequence shown here is derived from an EMBL/GenBank/DDBJ whole genome shotgun (WGS) entry which is preliminary data.</text>
</comment>
<evidence type="ECO:0000313" key="2">
    <source>
        <dbReference type="EMBL" id="KAB2339671.1"/>
    </source>
</evidence>
<dbReference type="GO" id="GO:0006633">
    <property type="term" value="P:fatty acid biosynthetic process"/>
    <property type="evidence" value="ECO:0007669"/>
    <property type="project" value="InterPro"/>
</dbReference>
<dbReference type="AlphaFoldDB" id="A0A6H9Y8U2"/>
<dbReference type="Gene3D" id="3.40.47.10">
    <property type="match status" value="2"/>
</dbReference>
<gene>
    <name evidence="2" type="ORF">F8566_47545</name>
</gene>
<dbReference type="InterPro" id="IPR016039">
    <property type="entry name" value="Thiolase-like"/>
</dbReference>
<dbReference type="OrthoDB" id="2636646at2"/>
<sequence length="315" mass="33704">MTGVAVQLRAPRYVLGEYDEDHATIPNLAERIAEFRILPKPGFWGWGNIRRTEKGVAAMAVETGTATLRAAGLDPAAVDALVLCSTRLPADTRDHGHFVQTIMTGIGLDNADFTGVTLGRCVNLLAALQVAEAMVAGGRHRRVLVITADRAEENDRVEKFALFSDGAASCLVMDARESGACAGADGEMVFEMAGCAAVHDIHRLDWSNEIDSDLSREVNERVLKPRGLTAEDVAGLCHSNIFRPIVTLKEMQAGFVPAQLYTGNIERIGHCFAADPIINLVDRAAAEPLTPGGHYLLAASVPGSRIGVLLRAVTP</sequence>
<dbReference type="GO" id="GO:0044550">
    <property type="term" value="P:secondary metabolite biosynthetic process"/>
    <property type="evidence" value="ECO:0007669"/>
    <property type="project" value="TreeGrafter"/>
</dbReference>
<dbReference type="Pfam" id="PF08545">
    <property type="entry name" value="ACP_syn_III"/>
    <property type="match status" value="1"/>
</dbReference>
<dbReference type="PANTHER" id="PTHR34069">
    <property type="entry name" value="3-OXOACYL-[ACYL-CARRIER-PROTEIN] SYNTHASE 3"/>
    <property type="match status" value="1"/>
</dbReference>
<keyword evidence="3" id="KW-1185">Reference proteome</keyword>
<feature type="domain" description="Beta-ketoacyl-[acyl-carrier-protein] synthase III N-terminal" evidence="1">
    <location>
        <begin position="120"/>
        <end position="179"/>
    </location>
</feature>
<dbReference type="SUPFAM" id="SSF53901">
    <property type="entry name" value="Thiolase-like"/>
    <property type="match status" value="1"/>
</dbReference>
<organism evidence="2 3">
    <name type="scientific">Actinomadura rudentiformis</name>
    <dbReference type="NCBI Taxonomy" id="359158"/>
    <lineage>
        <taxon>Bacteria</taxon>
        <taxon>Bacillati</taxon>
        <taxon>Actinomycetota</taxon>
        <taxon>Actinomycetes</taxon>
        <taxon>Streptosporangiales</taxon>
        <taxon>Thermomonosporaceae</taxon>
        <taxon>Actinomadura</taxon>
    </lineage>
</organism>